<comment type="caution">
    <text evidence="2">The sequence shown here is derived from an EMBL/GenBank/DDBJ whole genome shotgun (WGS) entry which is preliminary data.</text>
</comment>
<dbReference type="OrthoDB" id="414774at2759"/>
<evidence type="ECO:0000256" key="1">
    <source>
        <dbReference type="PROSITE-ProRule" id="PRU00339"/>
    </source>
</evidence>
<gene>
    <name evidence="2" type="ORF">POLS_LOCUS3284</name>
</gene>
<proteinExistence type="predicted"/>
<organism evidence="2 3">
    <name type="scientific">Penicillium olsonii</name>
    <dbReference type="NCBI Taxonomy" id="99116"/>
    <lineage>
        <taxon>Eukaryota</taxon>
        <taxon>Fungi</taxon>
        <taxon>Dikarya</taxon>
        <taxon>Ascomycota</taxon>
        <taxon>Pezizomycotina</taxon>
        <taxon>Eurotiomycetes</taxon>
        <taxon>Eurotiomycetidae</taxon>
        <taxon>Eurotiales</taxon>
        <taxon>Aspergillaceae</taxon>
        <taxon>Penicillium</taxon>
    </lineage>
</organism>
<dbReference type="SUPFAM" id="SSF48452">
    <property type="entry name" value="TPR-like"/>
    <property type="match status" value="1"/>
</dbReference>
<dbReference type="PANTHER" id="PTHR45588">
    <property type="entry name" value="TPR DOMAIN-CONTAINING PROTEIN"/>
    <property type="match status" value="1"/>
</dbReference>
<dbReference type="InterPro" id="IPR011990">
    <property type="entry name" value="TPR-like_helical_dom_sf"/>
</dbReference>
<name>A0A9W4HLH7_PENOL</name>
<accession>A0A9W4HLH7</accession>
<dbReference type="InterPro" id="IPR019734">
    <property type="entry name" value="TPR_rpt"/>
</dbReference>
<keyword evidence="3" id="KW-1185">Reference proteome</keyword>
<feature type="repeat" description="TPR" evidence="1">
    <location>
        <begin position="67"/>
        <end position="100"/>
    </location>
</feature>
<dbReference type="Gene3D" id="1.25.40.10">
    <property type="entry name" value="Tetratricopeptide repeat domain"/>
    <property type="match status" value="2"/>
</dbReference>
<sequence>MPTPGPRVPQVANFNLGTLVGPCDQFSILEPDHTMQIQSSHRIIVNEKDYYDLGSYSRPVTTSSPSTQLWFNRGLIWAYSFNHSEAERCFRRAAESDPSCAMALWGIAYAAGPNYNKAWRFFDPEDRRASIQKVNETLVRARELACQATEVEQALISAIGARFPAADNIPDDLGPFDRAYANAMRDVYKNFHTDMDIAALFAESLMCITPRGLWNLDTGKPTGDHTVEARNVIDLGLKDDAGHDHLALCHLQIHMLEMSPFPELALPAADRLRGMVPHASHMLHMPTHIDAAVGDYRRGVESNHEAMLVDDIYFANEPDTIRYMSYRAHYIRAKMYSAMMSGRFKDSISAAEKLEQIIDYEVLSVKSPPMADSIESFVASKAHVLVRFGRWEDIFDLKLPVDRELYSATTAIILYARGLAFSALGRIEEAEIARTEFEQARKAVPSTRLNSIPCKEEDVLAVASAMLAGELEYRKGNIDLSFSLLREAILREDGLAYSDPPPWMQPVRHALGGLLLEQGRVEEAEALFKEDLGFALDYPRRRAKLNNIWGLHGLHECFNRLGKTAEAGFIQPTYDIALASADVPVKASCFCRISAVRGDSCC</sequence>
<reference evidence="2" key="1">
    <citation type="submission" date="2021-07" db="EMBL/GenBank/DDBJ databases">
        <authorList>
            <person name="Branca A.L. A."/>
        </authorList>
    </citation>
    <scope>NUCLEOTIDE SEQUENCE</scope>
</reference>
<keyword evidence="1" id="KW-0802">TPR repeat</keyword>
<dbReference type="PANTHER" id="PTHR45588:SF1">
    <property type="entry name" value="WW DOMAIN-CONTAINING PROTEIN"/>
    <property type="match status" value="1"/>
</dbReference>
<evidence type="ECO:0000313" key="3">
    <source>
        <dbReference type="Proteomes" id="UP001153618"/>
    </source>
</evidence>
<dbReference type="EMBL" id="CAJVOS010000016">
    <property type="protein sequence ID" value="CAG8051764.1"/>
    <property type="molecule type" value="Genomic_DNA"/>
</dbReference>
<protein>
    <recommendedName>
        <fullName evidence="4">Tetratricopeptide repeat domain protein</fullName>
    </recommendedName>
</protein>
<dbReference type="AlphaFoldDB" id="A0A9W4HLH7"/>
<evidence type="ECO:0008006" key="4">
    <source>
        <dbReference type="Google" id="ProtNLM"/>
    </source>
</evidence>
<dbReference type="SMART" id="SM00028">
    <property type="entry name" value="TPR"/>
    <property type="match status" value="2"/>
</dbReference>
<dbReference type="PROSITE" id="PS50005">
    <property type="entry name" value="TPR"/>
    <property type="match status" value="1"/>
</dbReference>
<evidence type="ECO:0000313" key="2">
    <source>
        <dbReference type="EMBL" id="CAG8051764.1"/>
    </source>
</evidence>
<dbReference type="Proteomes" id="UP001153618">
    <property type="component" value="Unassembled WGS sequence"/>
</dbReference>